<evidence type="ECO:0008006" key="4">
    <source>
        <dbReference type="Google" id="ProtNLM"/>
    </source>
</evidence>
<dbReference type="InterPro" id="IPR012340">
    <property type="entry name" value="NA-bd_OB-fold"/>
</dbReference>
<evidence type="ECO:0000313" key="3">
    <source>
        <dbReference type="Proteomes" id="UP000289738"/>
    </source>
</evidence>
<dbReference type="AlphaFoldDB" id="A0A444Y9I9"/>
<gene>
    <name evidence="2" type="ORF">Ahy_B07g086346</name>
</gene>
<organism evidence="2 3">
    <name type="scientific">Arachis hypogaea</name>
    <name type="common">Peanut</name>
    <dbReference type="NCBI Taxonomy" id="3818"/>
    <lineage>
        <taxon>Eukaryota</taxon>
        <taxon>Viridiplantae</taxon>
        <taxon>Streptophyta</taxon>
        <taxon>Embryophyta</taxon>
        <taxon>Tracheophyta</taxon>
        <taxon>Spermatophyta</taxon>
        <taxon>Magnoliopsida</taxon>
        <taxon>eudicotyledons</taxon>
        <taxon>Gunneridae</taxon>
        <taxon>Pentapetalae</taxon>
        <taxon>rosids</taxon>
        <taxon>fabids</taxon>
        <taxon>Fabales</taxon>
        <taxon>Fabaceae</taxon>
        <taxon>Papilionoideae</taxon>
        <taxon>50 kb inversion clade</taxon>
        <taxon>dalbergioids sensu lato</taxon>
        <taxon>Dalbergieae</taxon>
        <taxon>Pterocarpus clade</taxon>
        <taxon>Arachis</taxon>
    </lineage>
</organism>
<keyword evidence="1" id="KW-1133">Transmembrane helix</keyword>
<evidence type="ECO:0000256" key="1">
    <source>
        <dbReference type="SAM" id="Phobius"/>
    </source>
</evidence>
<keyword evidence="1" id="KW-0472">Membrane</keyword>
<keyword evidence="1" id="KW-0812">Transmembrane</keyword>
<keyword evidence="3" id="KW-1185">Reference proteome</keyword>
<sequence>MPRKNNSFPMDPSLGPSPVLRTLVVIMTDFFFFWIMEDIKKLDRRYDLLEIIAPPKECWKIHVRINRLWSLPKFKNPKSNSSIEMVLMDEQFYAYLGTIQLKTEQE</sequence>
<feature type="transmembrane region" description="Helical" evidence="1">
    <location>
        <begin position="20"/>
        <end position="36"/>
    </location>
</feature>
<comment type="caution">
    <text evidence="2">The sequence shown here is derived from an EMBL/GenBank/DDBJ whole genome shotgun (WGS) entry which is preliminary data.</text>
</comment>
<accession>A0A444Y9I9</accession>
<dbReference type="Gene3D" id="2.40.50.140">
    <property type="entry name" value="Nucleic acid-binding proteins"/>
    <property type="match status" value="1"/>
</dbReference>
<dbReference type="Proteomes" id="UP000289738">
    <property type="component" value="Chromosome B07"/>
</dbReference>
<protein>
    <recommendedName>
        <fullName evidence="4">DUF223 domain-containing protein</fullName>
    </recommendedName>
</protein>
<name>A0A444Y9I9_ARAHY</name>
<proteinExistence type="predicted"/>
<evidence type="ECO:0000313" key="2">
    <source>
        <dbReference type="EMBL" id="RYQ98598.1"/>
    </source>
</evidence>
<reference evidence="2 3" key="1">
    <citation type="submission" date="2019-01" db="EMBL/GenBank/DDBJ databases">
        <title>Sequencing of cultivated peanut Arachis hypogaea provides insights into genome evolution and oil improvement.</title>
        <authorList>
            <person name="Chen X."/>
        </authorList>
    </citation>
    <scope>NUCLEOTIDE SEQUENCE [LARGE SCALE GENOMIC DNA]</scope>
    <source>
        <strain evidence="3">cv. Fuhuasheng</strain>
        <tissue evidence="2">Leaves</tissue>
    </source>
</reference>
<dbReference type="EMBL" id="SDMP01000017">
    <property type="protein sequence ID" value="RYQ98598.1"/>
    <property type="molecule type" value="Genomic_DNA"/>
</dbReference>